<keyword evidence="1" id="KW-0175">Coiled coil</keyword>
<dbReference type="GO" id="GO:0016020">
    <property type="term" value="C:membrane"/>
    <property type="evidence" value="ECO:0007669"/>
    <property type="project" value="InterPro"/>
</dbReference>
<accession>A0A8J8T6U5</accession>
<dbReference type="Gene3D" id="1.10.287.70">
    <property type="match status" value="1"/>
</dbReference>
<evidence type="ECO:0000313" key="5">
    <source>
        <dbReference type="Proteomes" id="UP000785679"/>
    </source>
</evidence>
<keyword evidence="2" id="KW-0812">Transmembrane</keyword>
<dbReference type="Pfam" id="PF07885">
    <property type="entry name" value="Ion_trans_2"/>
    <property type="match status" value="1"/>
</dbReference>
<dbReference type="EMBL" id="RRYP01003378">
    <property type="protein sequence ID" value="TNV83855.1"/>
    <property type="molecule type" value="Genomic_DNA"/>
</dbReference>
<feature type="transmembrane region" description="Helical" evidence="2">
    <location>
        <begin position="132"/>
        <end position="152"/>
    </location>
</feature>
<sequence length="394" mass="46299">MAVNLLLAFSIYIRYDLYLEWYRSRHMLTEVDTLYTSGWWQSMVFEQIICLIAPYPFTYNYIYTEVNSNYNVTIHYKINQILMCFSFLRVYILFRYGLFKSSFMTPRASRMCNMVGCQADHMFAIKALMKQMPYSLLMVILILTIFLFGYQLKVFDGPLSDASQQNFNLLSNACWNVIITLTTTGYGELYPKSQLGRLVGLIVCFWGTFMVSFFVVSVNNMLNMKPSEEKSFNIILRLHFKEELKDHASLVLGSAFNMKRYEKRQPYSENLYQIAVKRMKNSIQAFKRAMSKVRRYMDEESQMDMFTNQVDNVQDEVKILKKDSKIIQGGLNQVISMLQTLNDRLEQQKEIKSNKLTEDDGGRMLASQNSFVTESMVSYNPRRQMTLMRQETKH</sequence>
<dbReference type="PRINTS" id="PR00169">
    <property type="entry name" value="KCHANNEL"/>
</dbReference>
<dbReference type="AlphaFoldDB" id="A0A8J8T6U5"/>
<dbReference type="PANTHER" id="PTHR10153">
    <property type="entry name" value="SMALL CONDUCTANCE CALCIUM-ACTIVATED POTASSIUM CHANNEL"/>
    <property type="match status" value="1"/>
</dbReference>
<evidence type="ECO:0000313" key="4">
    <source>
        <dbReference type="EMBL" id="TNV83855.1"/>
    </source>
</evidence>
<dbReference type="GO" id="GO:0016286">
    <property type="term" value="F:small conductance calcium-activated potassium channel activity"/>
    <property type="evidence" value="ECO:0007669"/>
    <property type="project" value="InterPro"/>
</dbReference>
<dbReference type="Proteomes" id="UP000785679">
    <property type="component" value="Unassembled WGS sequence"/>
</dbReference>
<dbReference type="InterPro" id="IPR015449">
    <property type="entry name" value="K_chnl_Ca-activ_SK"/>
</dbReference>
<gene>
    <name evidence="4" type="ORF">FGO68_gene17092</name>
</gene>
<evidence type="ECO:0000256" key="1">
    <source>
        <dbReference type="SAM" id="Coils"/>
    </source>
</evidence>
<name>A0A8J8T6U5_HALGN</name>
<evidence type="ECO:0000256" key="2">
    <source>
        <dbReference type="SAM" id="Phobius"/>
    </source>
</evidence>
<feature type="transmembrane region" description="Helical" evidence="2">
    <location>
        <begin position="78"/>
        <end position="98"/>
    </location>
</feature>
<evidence type="ECO:0000259" key="3">
    <source>
        <dbReference type="Pfam" id="PF07885"/>
    </source>
</evidence>
<dbReference type="InterPro" id="IPR013099">
    <property type="entry name" value="K_chnl_dom"/>
</dbReference>
<keyword evidence="2" id="KW-1133">Transmembrane helix</keyword>
<keyword evidence="2" id="KW-0472">Membrane</keyword>
<dbReference type="SUPFAM" id="SSF81324">
    <property type="entry name" value="Voltage-gated potassium channels"/>
    <property type="match status" value="1"/>
</dbReference>
<reference evidence="4" key="1">
    <citation type="submission" date="2019-06" db="EMBL/GenBank/DDBJ databases">
        <authorList>
            <person name="Zheng W."/>
        </authorList>
    </citation>
    <scope>NUCLEOTIDE SEQUENCE</scope>
    <source>
        <strain evidence="4">QDHG01</strain>
    </source>
</reference>
<dbReference type="OrthoDB" id="73653at2759"/>
<organism evidence="4 5">
    <name type="scientific">Halteria grandinella</name>
    <dbReference type="NCBI Taxonomy" id="5974"/>
    <lineage>
        <taxon>Eukaryota</taxon>
        <taxon>Sar</taxon>
        <taxon>Alveolata</taxon>
        <taxon>Ciliophora</taxon>
        <taxon>Intramacronucleata</taxon>
        <taxon>Spirotrichea</taxon>
        <taxon>Stichotrichia</taxon>
        <taxon>Sporadotrichida</taxon>
        <taxon>Halteriidae</taxon>
        <taxon>Halteria</taxon>
    </lineage>
</organism>
<protein>
    <recommendedName>
        <fullName evidence="3">Potassium channel domain-containing protein</fullName>
    </recommendedName>
</protein>
<feature type="domain" description="Potassium channel" evidence="3">
    <location>
        <begin position="140"/>
        <end position="222"/>
    </location>
</feature>
<feature type="transmembrane region" description="Helical" evidence="2">
    <location>
        <begin position="198"/>
        <end position="222"/>
    </location>
</feature>
<comment type="caution">
    <text evidence="4">The sequence shown here is derived from an EMBL/GenBank/DDBJ whole genome shotgun (WGS) entry which is preliminary data.</text>
</comment>
<keyword evidence="5" id="KW-1185">Reference proteome</keyword>
<feature type="coiled-coil region" evidence="1">
    <location>
        <begin position="296"/>
        <end position="358"/>
    </location>
</feature>
<proteinExistence type="predicted"/>